<feature type="transmembrane region" description="Helical" evidence="10">
    <location>
        <begin position="457"/>
        <end position="477"/>
    </location>
</feature>
<protein>
    <recommendedName>
        <fullName evidence="10">Probable lipid II flippase MurJ</fullName>
    </recommendedName>
</protein>
<dbReference type="NCBIfam" id="TIGR01695">
    <property type="entry name" value="murJ_mviN"/>
    <property type="match status" value="1"/>
</dbReference>
<evidence type="ECO:0000313" key="12">
    <source>
        <dbReference type="EMBL" id="KIX11734.1"/>
    </source>
</evidence>
<feature type="transmembrane region" description="Helical" evidence="10">
    <location>
        <begin position="136"/>
        <end position="158"/>
    </location>
</feature>
<dbReference type="GO" id="GO:0071555">
    <property type="term" value="P:cell wall organization"/>
    <property type="evidence" value="ECO:0007669"/>
    <property type="project" value="UniProtKB-UniRule"/>
</dbReference>
<feature type="transmembrane region" description="Helical" evidence="10">
    <location>
        <begin position="415"/>
        <end position="436"/>
    </location>
</feature>
<feature type="transmembrane region" description="Helical" evidence="10">
    <location>
        <begin position="279"/>
        <end position="299"/>
    </location>
</feature>
<evidence type="ECO:0000256" key="8">
    <source>
        <dbReference type="ARBA" id="ARBA00060041"/>
    </source>
</evidence>
<dbReference type="PANTHER" id="PTHR47019">
    <property type="entry name" value="LIPID II FLIPPASE MURJ"/>
    <property type="match status" value="1"/>
</dbReference>
<feature type="transmembrane region" description="Helical" evidence="10">
    <location>
        <begin position="195"/>
        <end position="215"/>
    </location>
</feature>
<evidence type="ECO:0000256" key="9">
    <source>
        <dbReference type="ARBA" id="ARBA00061532"/>
    </source>
</evidence>
<dbReference type="PANTHER" id="PTHR47019:SF1">
    <property type="entry name" value="LIPID II FLIPPASE MURJ"/>
    <property type="match status" value="1"/>
</dbReference>
<dbReference type="STRING" id="1429043.X474_22930"/>
<dbReference type="CDD" id="cd13123">
    <property type="entry name" value="MATE_MurJ_like"/>
    <property type="match status" value="1"/>
</dbReference>
<dbReference type="InterPro" id="IPR051050">
    <property type="entry name" value="Lipid_II_flippase_MurJ/MviN"/>
</dbReference>
<dbReference type="PIRSF" id="PIRSF002869">
    <property type="entry name" value="MviN"/>
    <property type="match status" value="1"/>
</dbReference>
<keyword evidence="4 10" id="KW-0133">Cell shape</keyword>
<dbReference type="RefSeq" id="WP_044351660.1">
    <property type="nucleotide sequence ID" value="NZ_AZAC01000045.1"/>
</dbReference>
<feature type="transmembrane region" description="Helical" evidence="10">
    <location>
        <begin position="236"/>
        <end position="259"/>
    </location>
</feature>
<comment type="similarity">
    <text evidence="9 10 11">Belongs to the MurJ/MviN family.</text>
</comment>
<dbReference type="OrthoDB" id="9786339at2"/>
<evidence type="ECO:0000256" key="1">
    <source>
        <dbReference type="ARBA" id="ARBA00004651"/>
    </source>
</evidence>
<keyword evidence="10 11" id="KW-0961">Cell wall biogenesis/degradation</keyword>
<evidence type="ECO:0000256" key="11">
    <source>
        <dbReference type="PIRNR" id="PIRNR002869"/>
    </source>
</evidence>
<feature type="transmembrane region" description="Helical" evidence="10">
    <location>
        <begin position="320"/>
        <end position="344"/>
    </location>
</feature>
<dbReference type="GO" id="GO:0015648">
    <property type="term" value="F:lipid-linked peptidoglycan transporter activity"/>
    <property type="evidence" value="ECO:0007669"/>
    <property type="project" value="UniProtKB-UniRule"/>
</dbReference>
<keyword evidence="5 10" id="KW-0573">Peptidoglycan synthesis</keyword>
<dbReference type="AlphaFoldDB" id="A0A0D2J0G7"/>
<dbReference type="PRINTS" id="PR01806">
    <property type="entry name" value="VIRFACTRMVIN"/>
</dbReference>
<accession>A0A0D2J0G7</accession>
<evidence type="ECO:0000256" key="7">
    <source>
        <dbReference type="ARBA" id="ARBA00023136"/>
    </source>
</evidence>
<organism evidence="12 13">
    <name type="scientific">Dethiosulfatarculus sandiegensis</name>
    <dbReference type="NCBI Taxonomy" id="1429043"/>
    <lineage>
        <taxon>Bacteria</taxon>
        <taxon>Pseudomonadati</taxon>
        <taxon>Thermodesulfobacteriota</taxon>
        <taxon>Desulfarculia</taxon>
        <taxon>Desulfarculales</taxon>
        <taxon>Desulfarculaceae</taxon>
        <taxon>Dethiosulfatarculus</taxon>
    </lineage>
</organism>
<dbReference type="EMBL" id="AZAC01000045">
    <property type="protein sequence ID" value="KIX11734.1"/>
    <property type="molecule type" value="Genomic_DNA"/>
</dbReference>
<feature type="transmembrane region" description="Helical" evidence="10">
    <location>
        <begin position="97"/>
        <end position="124"/>
    </location>
</feature>
<evidence type="ECO:0000256" key="4">
    <source>
        <dbReference type="ARBA" id="ARBA00022960"/>
    </source>
</evidence>
<feature type="transmembrane region" description="Helical" evidence="10">
    <location>
        <begin position="12"/>
        <end position="37"/>
    </location>
</feature>
<feature type="transmembrane region" description="Helical" evidence="10">
    <location>
        <begin position="391"/>
        <end position="409"/>
    </location>
</feature>
<dbReference type="Pfam" id="PF03023">
    <property type="entry name" value="MurJ"/>
    <property type="match status" value="1"/>
</dbReference>
<dbReference type="Proteomes" id="UP000032233">
    <property type="component" value="Unassembled WGS sequence"/>
</dbReference>
<dbReference type="PATRIC" id="fig|1429043.3.peg.4851"/>
<evidence type="ECO:0000256" key="10">
    <source>
        <dbReference type="HAMAP-Rule" id="MF_02078"/>
    </source>
</evidence>
<evidence type="ECO:0000256" key="6">
    <source>
        <dbReference type="ARBA" id="ARBA00022989"/>
    </source>
</evidence>
<comment type="function">
    <text evidence="8 10 11">Involved in peptidoglycan biosynthesis. Transports lipid-linked peptidoglycan precursors from the inner to the outer leaflet of the cytoplasmic membrane.</text>
</comment>
<feature type="transmembrane region" description="Helical" evidence="10">
    <location>
        <begin position="364"/>
        <end position="384"/>
    </location>
</feature>
<keyword evidence="3 10" id="KW-0812">Transmembrane</keyword>
<reference evidence="12 13" key="1">
    <citation type="submission" date="2013-11" db="EMBL/GenBank/DDBJ databases">
        <title>Metagenomic analysis of a methanogenic consortium involved in long chain n-alkane degradation.</title>
        <authorList>
            <person name="Davidova I.A."/>
            <person name="Callaghan A.V."/>
            <person name="Wawrik B."/>
            <person name="Pruitt S."/>
            <person name="Marks C."/>
            <person name="Duncan K.E."/>
            <person name="Suflita J.M."/>
        </authorList>
    </citation>
    <scope>NUCLEOTIDE SEQUENCE [LARGE SCALE GENOMIC DNA]</scope>
    <source>
        <strain evidence="12 13">SPR</strain>
    </source>
</reference>
<sequence>MSSAHEKQKITRAASVVGLATLASRIGGFIRDMVIAYYFGTQASADSFFVAFRIPNLLRRLFAEGTLTIAFIPVFTEVLQRKGKEEAFLLARSTYGVLALALLLVSVLGVVFAEQVVGIVAMGFEKESQAFSLSVYLTRICFPYIFFISLVALAGGVLNSMGHFFAPASAPVLLNICIIGSAVALAPLVDPQVLSLALGVILGGICQLALQIPYLRQKGVPLTPNLNLKNPALRRVGRLMGPAAFGAAVYQITVLMNTMLASYLPSGSVSYLYYADRLIQFPLGIFAIALSTAVLPSLSRQAAQDDQKGMMETMGYALRLTLFINLPAMVGLIVLAEPVVSLLFSRGEFSHKSAWATAQALMAYGLGLWAIAGTRSVVSAFYALKDTKTPVKVAAVCLLINLGFSLALMRPLAHVGLALATSISAMANLGGLVYLLRRKVGPMGGRRIMDSLWRMTLASGFMGVIIYIMAYWIVWGAQESVTQQVVRPLAAVFAGIIVYMVSARLLGSSEIKSLLNLFMGRLGKKA</sequence>
<keyword evidence="13" id="KW-1185">Reference proteome</keyword>
<keyword evidence="6 10" id="KW-1133">Transmembrane helix</keyword>
<dbReference type="FunCoup" id="A0A0D2J0G7">
    <property type="interactions" value="371"/>
</dbReference>
<proteinExistence type="inferred from homology"/>
<keyword evidence="10 11" id="KW-0813">Transport</keyword>
<evidence type="ECO:0000256" key="5">
    <source>
        <dbReference type="ARBA" id="ARBA00022984"/>
    </source>
</evidence>
<dbReference type="GO" id="GO:0009252">
    <property type="term" value="P:peptidoglycan biosynthetic process"/>
    <property type="evidence" value="ECO:0007669"/>
    <property type="project" value="UniProtKB-UniRule"/>
</dbReference>
<feature type="transmembrane region" description="Helical" evidence="10">
    <location>
        <begin position="489"/>
        <end position="507"/>
    </location>
</feature>
<comment type="subcellular location">
    <subcellularLocation>
        <location evidence="1 10">Cell membrane</location>
        <topology evidence="1 10">Multi-pass membrane protein</topology>
    </subcellularLocation>
</comment>
<dbReference type="InParanoid" id="A0A0D2J0G7"/>
<dbReference type="GO" id="GO:0008360">
    <property type="term" value="P:regulation of cell shape"/>
    <property type="evidence" value="ECO:0007669"/>
    <property type="project" value="UniProtKB-UniRule"/>
</dbReference>
<feature type="transmembrane region" description="Helical" evidence="10">
    <location>
        <begin position="170"/>
        <end position="189"/>
    </location>
</feature>
<feature type="transmembrane region" description="Helical" evidence="10">
    <location>
        <begin position="57"/>
        <end position="76"/>
    </location>
</feature>
<evidence type="ECO:0000256" key="2">
    <source>
        <dbReference type="ARBA" id="ARBA00022475"/>
    </source>
</evidence>
<comment type="caution">
    <text evidence="12">The sequence shown here is derived from an EMBL/GenBank/DDBJ whole genome shotgun (WGS) entry which is preliminary data.</text>
</comment>
<dbReference type="UniPathway" id="UPA00219"/>
<keyword evidence="7 10" id="KW-0472">Membrane</keyword>
<evidence type="ECO:0000256" key="3">
    <source>
        <dbReference type="ARBA" id="ARBA00022692"/>
    </source>
</evidence>
<dbReference type="GO" id="GO:0034204">
    <property type="term" value="P:lipid translocation"/>
    <property type="evidence" value="ECO:0007669"/>
    <property type="project" value="TreeGrafter"/>
</dbReference>
<gene>
    <name evidence="10" type="primary">murJ</name>
    <name evidence="12" type="ORF">X474_22930</name>
</gene>
<name>A0A0D2J0G7_9BACT</name>
<evidence type="ECO:0000313" key="13">
    <source>
        <dbReference type="Proteomes" id="UP000032233"/>
    </source>
</evidence>
<dbReference type="InterPro" id="IPR004268">
    <property type="entry name" value="MurJ"/>
</dbReference>
<comment type="pathway">
    <text evidence="10">Cell wall biogenesis; peptidoglycan biosynthesis.</text>
</comment>
<dbReference type="GO" id="GO:0005886">
    <property type="term" value="C:plasma membrane"/>
    <property type="evidence" value="ECO:0007669"/>
    <property type="project" value="UniProtKB-SubCell"/>
</dbReference>
<keyword evidence="2 10" id="KW-1003">Cell membrane</keyword>
<dbReference type="HAMAP" id="MF_02078">
    <property type="entry name" value="MurJ_MviN"/>
    <property type="match status" value="1"/>
</dbReference>